<dbReference type="GO" id="GO:0004197">
    <property type="term" value="F:cysteine-type endopeptidase activity"/>
    <property type="evidence" value="ECO:0007669"/>
    <property type="project" value="InterPro"/>
</dbReference>
<protein>
    <submittedName>
        <fullName evidence="2">Caspase family protein</fullName>
    </submittedName>
</protein>
<dbReference type="InterPro" id="IPR018247">
    <property type="entry name" value="EF_Hand_1_Ca_BS"/>
</dbReference>
<organism evidence="2">
    <name type="scientific">Oscillatoriales cyanobacterium SpSt-402</name>
    <dbReference type="NCBI Taxonomy" id="2282168"/>
    <lineage>
        <taxon>Bacteria</taxon>
        <taxon>Bacillati</taxon>
        <taxon>Cyanobacteriota</taxon>
        <taxon>Cyanophyceae</taxon>
        <taxon>Oscillatoriophycideae</taxon>
        <taxon>Oscillatoriales</taxon>
    </lineage>
</organism>
<dbReference type="Gene3D" id="3.40.50.1460">
    <property type="match status" value="1"/>
</dbReference>
<proteinExistence type="predicted"/>
<reference evidence="2" key="1">
    <citation type="journal article" date="2020" name="mSystems">
        <title>Genome- and Community-Level Interaction Insights into Carbon Utilization and Element Cycling Functions of Hydrothermarchaeota in Hydrothermal Sediment.</title>
        <authorList>
            <person name="Zhou Z."/>
            <person name="Liu Y."/>
            <person name="Xu W."/>
            <person name="Pan J."/>
            <person name="Luo Z.H."/>
            <person name="Li M."/>
        </authorList>
    </citation>
    <scope>NUCLEOTIDE SEQUENCE [LARGE SCALE GENOMIC DNA]</scope>
    <source>
        <strain evidence="2">SpSt-402</strain>
    </source>
</reference>
<comment type="caution">
    <text evidence="2">The sequence shown here is derived from an EMBL/GenBank/DDBJ whole genome shotgun (WGS) entry which is preliminary data.</text>
</comment>
<dbReference type="PROSITE" id="PS00018">
    <property type="entry name" value="EF_HAND_1"/>
    <property type="match status" value="1"/>
</dbReference>
<evidence type="ECO:0000313" key="2">
    <source>
        <dbReference type="EMBL" id="HGW94328.1"/>
    </source>
</evidence>
<name>A0A832H3R4_9CYAN</name>
<dbReference type="SUPFAM" id="SSF52129">
    <property type="entry name" value="Caspase-like"/>
    <property type="match status" value="1"/>
</dbReference>
<dbReference type="Pfam" id="PF00656">
    <property type="entry name" value="Peptidase_C14"/>
    <property type="match status" value="1"/>
</dbReference>
<sequence length="326" mass="37096">MDKYALLVGVSQCEEEELPTLRKARTNVEVLKRSLQSTNAGFEVQTLQDAPQMEMMEAIERVFRHRDADDQILFLFSGYGIQDVDDQLYFATPSTVIDDWGQLVRSKTMPASFLLNVMNSSPAWQQVVIFDCCFRLTGGISPDEPEVLMEDVFNQMIGDRRVILTATTYTQHEPEPEGLDTWTYTRYLAEGAATGAADTDCDGSLTVEELHHYAQRKLQIAAPSQHPQFYAPDAPVERMVLQVPSQVPTVQYRQYLEKLAQNSEIDTSEFRILTGRNRLNTLRQHLGLSLQEAAEIEAEVLRPVRERQLRVQLYQEVFTKLTQGTA</sequence>
<dbReference type="InterPro" id="IPR029030">
    <property type="entry name" value="Caspase-like_dom_sf"/>
</dbReference>
<evidence type="ECO:0000259" key="1">
    <source>
        <dbReference type="Pfam" id="PF00656"/>
    </source>
</evidence>
<dbReference type="AlphaFoldDB" id="A0A832H3R4"/>
<feature type="domain" description="Peptidase C14 caspase" evidence="1">
    <location>
        <begin position="3"/>
        <end position="231"/>
    </location>
</feature>
<accession>A0A832H3R4</accession>
<dbReference type="GO" id="GO:0006508">
    <property type="term" value="P:proteolysis"/>
    <property type="evidence" value="ECO:0007669"/>
    <property type="project" value="InterPro"/>
</dbReference>
<dbReference type="EMBL" id="DSRD01000541">
    <property type="protein sequence ID" value="HGW94328.1"/>
    <property type="molecule type" value="Genomic_DNA"/>
</dbReference>
<gene>
    <name evidence="2" type="ORF">ENR47_08620</name>
</gene>
<dbReference type="InterPro" id="IPR011600">
    <property type="entry name" value="Pept_C14_caspase"/>
</dbReference>